<reference evidence="1 2" key="1">
    <citation type="submission" date="2019-08" db="EMBL/GenBank/DDBJ databases">
        <title>Bacillus genomes from the desert of Cuatro Cienegas, Coahuila.</title>
        <authorList>
            <person name="Olmedo-Alvarez G."/>
        </authorList>
    </citation>
    <scope>NUCLEOTIDE SEQUENCE [LARGE SCALE GENOMIC DNA]</scope>
    <source>
        <strain evidence="1 2">CH446_14T</strain>
    </source>
</reference>
<organism evidence="1 2">
    <name type="scientific">Bacillus infantis</name>
    <dbReference type="NCBI Taxonomy" id="324767"/>
    <lineage>
        <taxon>Bacteria</taxon>
        <taxon>Bacillati</taxon>
        <taxon>Bacillota</taxon>
        <taxon>Bacilli</taxon>
        <taxon>Bacillales</taxon>
        <taxon>Bacillaceae</taxon>
        <taxon>Bacillus</taxon>
    </lineage>
</organism>
<evidence type="ECO:0000313" key="2">
    <source>
        <dbReference type="Proteomes" id="UP000322139"/>
    </source>
</evidence>
<gene>
    <name evidence="1" type="ORF">FZD51_12735</name>
</gene>
<comment type="caution">
    <text evidence="1">The sequence shown here is derived from an EMBL/GenBank/DDBJ whole genome shotgun (WGS) entry which is preliminary data.</text>
</comment>
<accession>A0A5D4RCU7</accession>
<proteinExistence type="predicted"/>
<evidence type="ECO:0000313" key="1">
    <source>
        <dbReference type="EMBL" id="TYS47794.1"/>
    </source>
</evidence>
<name>A0A5D4RCU7_9BACI</name>
<dbReference type="RefSeq" id="WP_148975122.1">
    <property type="nucleotide sequence ID" value="NZ_JBNIKU010000008.1"/>
</dbReference>
<protein>
    <submittedName>
        <fullName evidence="1">Uncharacterized protein</fullName>
    </submittedName>
</protein>
<dbReference type="AlphaFoldDB" id="A0A5D4RCU7"/>
<dbReference type="Proteomes" id="UP000322139">
    <property type="component" value="Unassembled WGS sequence"/>
</dbReference>
<sequence>MYYISGNIVSGEYDDQAEQFSISMIKHFKTQSILTKNQAIQLLDYLYRHKDEEGGQVITLNDQMPLRVSSEEINALILDLEKIISHF</sequence>
<dbReference type="EMBL" id="VTER01000006">
    <property type="protein sequence ID" value="TYS47794.1"/>
    <property type="molecule type" value="Genomic_DNA"/>
</dbReference>